<dbReference type="InterPro" id="IPR055650">
    <property type="entry name" value="DUF7226"/>
</dbReference>
<proteinExistence type="predicted"/>
<keyword evidence="3" id="KW-1185">Reference proteome</keyword>
<accession>A0ABV0KBV5</accession>
<evidence type="ECO:0000313" key="3">
    <source>
        <dbReference type="Proteomes" id="UP001482513"/>
    </source>
</evidence>
<comment type="caution">
    <text evidence="2">The sequence shown here is derived from an EMBL/GenBank/DDBJ whole genome shotgun (WGS) entry which is preliminary data.</text>
</comment>
<dbReference type="Proteomes" id="UP001482513">
    <property type="component" value="Unassembled WGS sequence"/>
</dbReference>
<protein>
    <recommendedName>
        <fullName evidence="1">DUF7226 domain-containing protein</fullName>
    </recommendedName>
</protein>
<gene>
    <name evidence="2" type="ORF">NC992_24740</name>
</gene>
<evidence type="ECO:0000313" key="2">
    <source>
        <dbReference type="EMBL" id="MEP0950104.1"/>
    </source>
</evidence>
<name>A0ABV0KBV5_9CYAN</name>
<dbReference type="Pfam" id="PF23871">
    <property type="entry name" value="DUF7226"/>
    <property type="match status" value="1"/>
</dbReference>
<feature type="domain" description="DUF7226" evidence="1">
    <location>
        <begin position="153"/>
        <end position="264"/>
    </location>
</feature>
<evidence type="ECO:0000259" key="1">
    <source>
        <dbReference type="Pfam" id="PF23871"/>
    </source>
</evidence>
<dbReference type="EMBL" id="JAMPKX010000020">
    <property type="protein sequence ID" value="MEP0950104.1"/>
    <property type="molecule type" value="Genomic_DNA"/>
</dbReference>
<dbReference type="RefSeq" id="WP_190707419.1">
    <property type="nucleotide sequence ID" value="NZ_JAMPKX010000020.1"/>
</dbReference>
<sequence>MFKFTYFDSQTRAILSDRSTFCDLAVEQELAPVLELLKQTGEVEGACFGIKPGVSGLVYELRGRTFQLTYTVDVPRKEIRFYEFQQISHLIDWQTALDQDLRKGEQQPIYIPQIGDPQKYIKTVELIHGGTNTSKSLGVAFGSGAKKEKDLARRGDYLGRPVMEIGLASRGSAENKSSSIYILTDRGKRIAQSDDQETRERLLAEALLGFYPIQMIIEKTTRDDQELTKELIQEVISLVSFGDCGGTTNPRRASSLRALVNWVSRWAGIPIRREGNDGVQLYIPQIYAN</sequence>
<reference evidence="2 3" key="1">
    <citation type="submission" date="2022-04" db="EMBL/GenBank/DDBJ databases">
        <title>Positive selection, recombination, and allopatry shape intraspecific diversity of widespread and dominant cyanobacteria.</title>
        <authorList>
            <person name="Wei J."/>
            <person name="Shu W."/>
            <person name="Hu C."/>
        </authorList>
    </citation>
    <scope>NUCLEOTIDE SEQUENCE [LARGE SCALE GENOMIC DNA]</scope>
    <source>
        <strain evidence="2 3">DQ-A4</strain>
    </source>
</reference>
<organism evidence="2 3">
    <name type="scientific">Leptolyngbya subtilissima DQ-A4</name>
    <dbReference type="NCBI Taxonomy" id="2933933"/>
    <lineage>
        <taxon>Bacteria</taxon>
        <taxon>Bacillati</taxon>
        <taxon>Cyanobacteriota</taxon>
        <taxon>Cyanophyceae</taxon>
        <taxon>Leptolyngbyales</taxon>
        <taxon>Leptolyngbyaceae</taxon>
        <taxon>Leptolyngbya group</taxon>
        <taxon>Leptolyngbya</taxon>
    </lineage>
</organism>